<dbReference type="Gene3D" id="2.60.40.10">
    <property type="entry name" value="Immunoglobulins"/>
    <property type="match status" value="7"/>
</dbReference>
<dbReference type="PROSITE" id="PS50011">
    <property type="entry name" value="PROTEIN_KINASE_DOM"/>
    <property type="match status" value="2"/>
</dbReference>
<dbReference type="Proteomes" id="UP001164746">
    <property type="component" value="Chromosome 7"/>
</dbReference>
<keyword evidence="9" id="KW-1185">Reference proteome</keyword>
<feature type="domain" description="Fibronectin type-III" evidence="7">
    <location>
        <begin position="339"/>
        <end position="432"/>
    </location>
</feature>
<feature type="compositionally biased region" description="Basic and acidic residues" evidence="4">
    <location>
        <begin position="2089"/>
        <end position="2121"/>
    </location>
</feature>
<evidence type="ECO:0000256" key="1">
    <source>
        <dbReference type="ARBA" id="ARBA00006692"/>
    </source>
</evidence>
<dbReference type="InterPro" id="IPR036116">
    <property type="entry name" value="FN3_sf"/>
</dbReference>
<feature type="compositionally biased region" description="Basic and acidic residues" evidence="4">
    <location>
        <begin position="1785"/>
        <end position="1794"/>
    </location>
</feature>
<dbReference type="SUPFAM" id="SSF49265">
    <property type="entry name" value="Fibronectin type III"/>
    <property type="match status" value="2"/>
</dbReference>
<feature type="compositionally biased region" description="Polar residues" evidence="4">
    <location>
        <begin position="1719"/>
        <end position="1731"/>
    </location>
</feature>
<dbReference type="SUPFAM" id="SSF48726">
    <property type="entry name" value="Immunoglobulin"/>
    <property type="match status" value="3"/>
</dbReference>
<dbReference type="CDD" id="cd00063">
    <property type="entry name" value="FN3"/>
    <property type="match status" value="4"/>
</dbReference>
<feature type="domain" description="Fibronectin type-III" evidence="7">
    <location>
        <begin position="1133"/>
        <end position="1228"/>
    </location>
</feature>
<name>A0ABY7EPG1_MYAAR</name>
<dbReference type="CDD" id="cd00096">
    <property type="entry name" value="Ig"/>
    <property type="match status" value="2"/>
</dbReference>
<feature type="compositionally biased region" description="Basic and acidic residues" evidence="4">
    <location>
        <begin position="2047"/>
        <end position="2070"/>
    </location>
</feature>
<dbReference type="SMART" id="SM00408">
    <property type="entry name" value="IGc2"/>
    <property type="match status" value="3"/>
</dbReference>
<evidence type="ECO:0000313" key="9">
    <source>
        <dbReference type="Proteomes" id="UP001164746"/>
    </source>
</evidence>
<evidence type="ECO:0000256" key="3">
    <source>
        <dbReference type="ARBA" id="ARBA00023319"/>
    </source>
</evidence>
<feature type="region of interest" description="Disordered" evidence="4">
    <location>
        <begin position="1653"/>
        <end position="1687"/>
    </location>
</feature>
<dbReference type="SMART" id="SM00409">
    <property type="entry name" value="IG"/>
    <property type="match status" value="3"/>
</dbReference>
<dbReference type="Gene3D" id="3.30.200.20">
    <property type="entry name" value="Phosphorylase Kinase, domain 1"/>
    <property type="match status" value="2"/>
</dbReference>
<feature type="compositionally biased region" description="Basic and acidic residues" evidence="4">
    <location>
        <begin position="1981"/>
        <end position="2005"/>
    </location>
</feature>
<dbReference type="InterPro" id="IPR003598">
    <property type="entry name" value="Ig_sub2"/>
</dbReference>
<dbReference type="InterPro" id="IPR036179">
    <property type="entry name" value="Ig-like_dom_sf"/>
</dbReference>
<feature type="region of interest" description="Disordered" evidence="4">
    <location>
        <begin position="2236"/>
        <end position="2262"/>
    </location>
</feature>
<feature type="compositionally biased region" description="Polar residues" evidence="4">
    <location>
        <begin position="1773"/>
        <end position="1784"/>
    </location>
</feature>
<sequence length="2964" mass="333020">RPSVPVAYPEVWEEEPSTARLRWQRAYIPRYYSNTEPKYRVEMQEADATNSEWRPVATHVHNRDVTVPEVSPRKDYNFLPMVKYNLEEFKPVQYEAIFLNRPYLDHLCKYVPPRMPIEKPDMIIMSPDNIELTWHQARVPDAIKNTCNLTYTIEVRCPPSFEWREVASGLKVCFHNVSELHPKVDYVFRVRAWNEYGCSEPSLPVSLYRPYSVKHEMDDEEFDREWELRFGAQVPPKLPMDTPRIVTQSADSIWFSWHPARIPAYATQTQITYVVEVKEPPSTQWKRDIAGLLDCQYVREGLDPSKEYHIRVKAETEHGPSEPTLPIILRGKGSRPTSRRSSVERDDREELKLNTTYLDTLTSGASGITYTIEKREPPGHVWTVLAKDVTTTRHEITGLDPERDYMFRVRARNEFGTSDATLPLTLYRDRDDYVPQRRRSRSNSRDSVSQMLAARVGRRSSSFDFGSMRPSDTEPERSSVDRMPVQPEYLATSYDTQYGVWGRKGRISLQIRGHPIPTVHWYKGEEKIQYGDMYNAFVSPKGDIVLEIQSVTPETAGQYKCYAENASGAAVKVVFFELAEPPTILETMKDVVVGQDEIACLKCRVDGFPNPTVKWLKDWRPLSDSAHVRISNSTPETHMLEILTPLDTDSGLYACVVENAAGKVTVSGRLTVEFETVPGFEDVNIRSTPIEEKYHVLEEIGRGRYGVVRRVVEIETGRQFAANFMHMRNKAQKNFFMSEFEVLRKLARTDGVLKIHDAFETDRTLILVTEIITDHELLDKVVSEGDWTEARAAALVSRLLGVLRELEALRVLHLDIKPSNIRVNGDRVKLLGFGVSRVLLEEEEVTHNYGSVGYASPEQGASELEIVQKMGRCEWGFDDKEFEGFSPEARDLITKLLVKDPSKRLSVDECIDHPWLQTKSAARLPTDKLRLFNNAEQLKRETEKVFTSVQLQSFAKILHGTRALYQPAVDIESGEITFPDCDGYGDYLDEDVWYEWQLQYLDDPDSQIFAIRDSSFTVRESRHAGAPKYAAPRTDKRNDVDDIDSGTGVMFRDKLQTTSFWPGRDVTLSCVLAWNQDGEPPVITWYRDETLITDDYRADSNFNTDTGEVSLKVISPKDYDSAVYKCVAHYPSKPGRPLVTSVSGTEAFLTWSPPASVGNTYLLGYRVDYRRESAGERRWTLGPYVTEEYALISGLVPDSTYTFRVSCTNKYGPSPFSSASLEVRTLAADAPKVSPAQELIPFMQFVSFPRQQLILPAKSRRPSLAPEASIELKEQDPAETYELLDTIASHANVISVFDAYVSGSSFYTMYENLTGMNVVQYLCLMKSYKEDLVATLVRQVIDALQYLQFFGIAHLNLQPSSIVMATRRRPFVKLRDFTLARKLEGEKIERAPLLKLSGVSPYGGKELEDTLSRILFDRYDTRDLHENVSKESVKFVTALMRRIPKNRPSVSKCLDSQWLQLSESMTSSRASRSFKSDRLRAFSDRYLAQRVDPHYRADTVDIEKLPKPTAGPLVKPILSDKIVNRYEQMMKKRNMQASLDSFSRETMAAEIALTIESDTPFMDKMAEILDTLPDRKVADTATAKRTVVEVDEGGKDEGIKQKSDKQVETLPSNIVDKSDTILSSKTEEIITKTQDKVDGTAIDASQKMENEFAETKDLEKEKSEVKTDANVKDETDGKSKVAVSQDSMAELKQKEEISKIKKEEVMTQTVIDDARSEIMKTNQTRTSQKVTQKQDEKSLGSDKSKTDQSKNTVEEQSTKTKETSESKPDSKMDATSSLQSSDQQCDAKEGKLEAEAGQNTTEAQQTSNTNMTPTGTVQSSEKTPEITEQNRLKTDEKANEEHSSVTLKEGIDKSELSSETKIDSISPIEKTNVEITSENKISSSLSDSVSTADTDNLQVNANEKISDGVVAKNKVSDGVDTRNENTTANTSDICERSSAELVDASRSGLTTAVDQTKEKSITESPNNHALQEEISPQEANETEKELQTVHNNKPNEHNNAEKNEECIKDNNVDADIKIKQNTNETVGNVKNDKALDDFEIETLNKQQEQKSYDEMQNEAKDTLDTDKCEQSDTQVDLVKDGNISSSNEVDSKRQSADVLKETKVDSLLEREVAEENEKIESPQETGTALQSQLSNKHLEEKSSIVSEQEESIESVKFTENVSKVSDLTKEEDNSEAQDSSTETASGKAEDNQIYNTNKNAIVAEQINAELNTNAVQEVSTDSERVDDSVISTAKEEISKTTTANTSVQEASTEKASSKAVDDQMHEANNDDIIAERNNAELNTNSVQEVSTDYETVDGCVFSMAKEEISNTVTAHAAVEEKQSENVSTMEASREENKSSEEDIFERSVEKQEIVEVSSSVKGKDIELHENKTESIKSDLIASEMNELNAKQTVDETSSDTNVVISKEDVKAKNIKAEISQETGDNEERADISGNATDISSTESGSLIKSQDSALLDTDKTVSEENKSTIKMENTGETILEKSVLESQLESISETSVARRLSKEITVTQVESVDSAHASILQQQDELAKTKNTDLEKRVTESITESSLDVSETVVNSEEQVSVISTEGYNKSVAKEITAQSELVVEKQEDSCANVGQSLDEEPFSIEVISSDKEAQSLQEEFVEKLAESHVIVNEQTKTQVGGEAELSETTVSSTDIAFAETSEALKVTSESSHSTSVSVEQRKETLTSGEATVVENASTAERVIEEISTISSSATNTETILTSETSVEQQKESLIAGGTITADIENLAFEEGITVSNTEQIATEEAETLLETAKVTESRETVREFASNDDELEEMKKEILEDTKILSADCGKYLMGSHEETVEKTCRMKHFCAYANESVLLYFRPTPPGNVSNLYIATREHLYEYLRNMYFTVIYFHGFASNNTLLFANSKETNGKSIKLKECLMNSKCQKLLTKSKCQKPFMKRKCQKLLTKSKCQKPFMKEKMSKAVYEEKMSKALNKDEIS</sequence>
<feature type="domain" description="Ig-like" evidence="6">
    <location>
        <begin position="1027"/>
        <end position="1143"/>
    </location>
</feature>
<proteinExistence type="inferred from homology"/>
<dbReference type="Pfam" id="PF07679">
    <property type="entry name" value="I-set"/>
    <property type="match status" value="2"/>
</dbReference>
<gene>
    <name evidence="8" type="ORF">MAR_035772</name>
</gene>
<dbReference type="InterPro" id="IPR013783">
    <property type="entry name" value="Ig-like_fold"/>
</dbReference>
<feature type="non-terminal residue" evidence="8">
    <location>
        <position position="1"/>
    </location>
</feature>
<dbReference type="InterPro" id="IPR003599">
    <property type="entry name" value="Ig_sub"/>
</dbReference>
<dbReference type="PANTHER" id="PTHR13817:SF166">
    <property type="entry name" value="NEURONAL IGCAM-RELATED"/>
    <property type="match status" value="1"/>
</dbReference>
<dbReference type="InterPro" id="IPR007110">
    <property type="entry name" value="Ig-like_dom"/>
</dbReference>
<dbReference type="SUPFAM" id="SSF56112">
    <property type="entry name" value="Protein kinase-like (PK-like)"/>
    <property type="match status" value="2"/>
</dbReference>
<feature type="domain" description="Protein kinase" evidence="5">
    <location>
        <begin position="694"/>
        <end position="916"/>
    </location>
</feature>
<dbReference type="InterPro" id="IPR003961">
    <property type="entry name" value="FN3_dom"/>
</dbReference>
<feature type="region of interest" description="Disordered" evidence="4">
    <location>
        <begin position="2419"/>
        <end position="2451"/>
    </location>
</feature>
<dbReference type="PROSITE" id="PS50853">
    <property type="entry name" value="FN3"/>
    <property type="match status" value="4"/>
</dbReference>
<evidence type="ECO:0000259" key="5">
    <source>
        <dbReference type="PROSITE" id="PS50011"/>
    </source>
</evidence>
<feature type="compositionally biased region" description="Basic and acidic residues" evidence="4">
    <location>
        <begin position="1653"/>
        <end position="1679"/>
    </location>
</feature>
<dbReference type="EMBL" id="CP111018">
    <property type="protein sequence ID" value="WAR10696.1"/>
    <property type="molecule type" value="Genomic_DNA"/>
</dbReference>
<dbReference type="Pfam" id="PF00041">
    <property type="entry name" value="fn3"/>
    <property type="match status" value="2"/>
</dbReference>
<accession>A0ABY7EPG1</accession>
<feature type="region of interest" description="Disordered" evidence="4">
    <location>
        <begin position="2040"/>
        <end position="2192"/>
    </location>
</feature>
<feature type="compositionally biased region" description="Basic and acidic residues" evidence="4">
    <location>
        <begin position="2331"/>
        <end position="2345"/>
    </location>
</feature>
<feature type="domain" description="Protein kinase" evidence="5">
    <location>
        <begin position="1205"/>
        <end position="1514"/>
    </location>
</feature>
<evidence type="ECO:0000259" key="6">
    <source>
        <dbReference type="PROSITE" id="PS50835"/>
    </source>
</evidence>
<dbReference type="SMART" id="SM00220">
    <property type="entry name" value="S_TKc"/>
    <property type="match status" value="1"/>
</dbReference>
<dbReference type="Gene3D" id="1.10.510.10">
    <property type="entry name" value="Transferase(Phosphotransferase) domain 1"/>
    <property type="match status" value="3"/>
</dbReference>
<keyword evidence="3" id="KW-0393">Immunoglobulin domain</keyword>
<dbReference type="Pfam" id="PF00069">
    <property type="entry name" value="Pkinase"/>
    <property type="match status" value="2"/>
</dbReference>
<feature type="region of interest" description="Disordered" evidence="4">
    <location>
        <begin position="1713"/>
        <end position="1893"/>
    </location>
</feature>
<reference evidence="8" key="1">
    <citation type="submission" date="2022-11" db="EMBL/GenBank/DDBJ databases">
        <title>Centuries of genome instability and evolution in soft-shell clam transmissible cancer (bioRxiv).</title>
        <authorList>
            <person name="Hart S.F.M."/>
            <person name="Yonemitsu M.A."/>
            <person name="Giersch R.M."/>
            <person name="Beal B.F."/>
            <person name="Arriagada G."/>
            <person name="Davis B.W."/>
            <person name="Ostrander E.A."/>
            <person name="Goff S.P."/>
            <person name="Metzger M.J."/>
        </authorList>
    </citation>
    <scope>NUCLEOTIDE SEQUENCE</scope>
    <source>
        <strain evidence="8">MELC-2E11</strain>
        <tissue evidence="8">Siphon/mantle</tissue>
    </source>
</reference>
<feature type="domain" description="Ig-like" evidence="6">
    <location>
        <begin position="582"/>
        <end position="671"/>
    </location>
</feature>
<dbReference type="SMART" id="SM00060">
    <property type="entry name" value="FN3"/>
    <property type="match status" value="5"/>
</dbReference>
<feature type="compositionally biased region" description="Basic and acidic residues" evidence="4">
    <location>
        <begin position="1732"/>
        <end position="1772"/>
    </location>
</feature>
<organism evidence="8 9">
    <name type="scientific">Mya arenaria</name>
    <name type="common">Soft-shell clam</name>
    <dbReference type="NCBI Taxonomy" id="6604"/>
    <lineage>
        <taxon>Eukaryota</taxon>
        <taxon>Metazoa</taxon>
        <taxon>Spiralia</taxon>
        <taxon>Lophotrochozoa</taxon>
        <taxon>Mollusca</taxon>
        <taxon>Bivalvia</taxon>
        <taxon>Autobranchia</taxon>
        <taxon>Heteroconchia</taxon>
        <taxon>Euheterodonta</taxon>
        <taxon>Imparidentia</taxon>
        <taxon>Neoheterodontei</taxon>
        <taxon>Myida</taxon>
        <taxon>Myoidea</taxon>
        <taxon>Myidae</taxon>
        <taxon>Mya</taxon>
    </lineage>
</organism>
<feature type="domain" description="Ig-like" evidence="6">
    <location>
        <begin position="487"/>
        <end position="572"/>
    </location>
</feature>
<comment type="similarity">
    <text evidence="1">Belongs to the protein kinase superfamily. CAMK Ser/Thr protein kinase family.</text>
</comment>
<feature type="region of interest" description="Disordered" evidence="4">
    <location>
        <begin position="2321"/>
        <end position="2345"/>
    </location>
</feature>
<feature type="domain" description="Fibronectin type-III" evidence="7">
    <location>
        <begin position="116"/>
        <end position="212"/>
    </location>
</feature>
<feature type="region of interest" description="Disordered" evidence="4">
    <location>
        <begin position="433"/>
        <end position="482"/>
    </location>
</feature>
<feature type="compositionally biased region" description="Basic and acidic residues" evidence="4">
    <location>
        <begin position="1822"/>
        <end position="1862"/>
    </location>
</feature>
<dbReference type="InterPro" id="IPR050964">
    <property type="entry name" value="Striated_Muscle_Regulatory"/>
</dbReference>
<evidence type="ECO:0000259" key="7">
    <source>
        <dbReference type="PROSITE" id="PS50853"/>
    </source>
</evidence>
<protein>
    <submittedName>
        <fullName evidence="8">OBSCN-like protein</fullName>
    </submittedName>
</protein>
<evidence type="ECO:0000256" key="4">
    <source>
        <dbReference type="SAM" id="MobiDB-lite"/>
    </source>
</evidence>
<dbReference type="PROSITE" id="PS50835">
    <property type="entry name" value="IG_LIKE"/>
    <property type="match status" value="3"/>
</dbReference>
<evidence type="ECO:0000313" key="8">
    <source>
        <dbReference type="EMBL" id="WAR10696.1"/>
    </source>
</evidence>
<feature type="region of interest" description="Disordered" evidence="4">
    <location>
        <begin position="1916"/>
        <end position="2005"/>
    </location>
</feature>
<dbReference type="InterPro" id="IPR000719">
    <property type="entry name" value="Prot_kinase_dom"/>
</dbReference>
<feature type="region of interest" description="Disordered" evidence="4">
    <location>
        <begin position="314"/>
        <end position="348"/>
    </location>
</feature>
<evidence type="ECO:0000256" key="2">
    <source>
        <dbReference type="ARBA" id="ARBA00022737"/>
    </source>
</evidence>
<feature type="compositionally biased region" description="Polar residues" evidence="4">
    <location>
        <begin position="1797"/>
        <end position="1821"/>
    </location>
</feature>
<feature type="compositionally biased region" description="Polar residues" evidence="4">
    <location>
        <begin position="2433"/>
        <end position="2451"/>
    </location>
</feature>
<feature type="compositionally biased region" description="Basic and acidic residues" evidence="4">
    <location>
        <begin position="471"/>
        <end position="480"/>
    </location>
</feature>
<feature type="compositionally biased region" description="Polar residues" evidence="4">
    <location>
        <begin position="2122"/>
        <end position="2135"/>
    </location>
</feature>
<feature type="compositionally biased region" description="Polar residues" evidence="4">
    <location>
        <begin position="2239"/>
        <end position="2250"/>
    </location>
</feature>
<feature type="compositionally biased region" description="Basic and acidic residues" evidence="4">
    <location>
        <begin position="2251"/>
        <end position="2262"/>
    </location>
</feature>
<dbReference type="PANTHER" id="PTHR13817">
    <property type="entry name" value="TITIN"/>
    <property type="match status" value="1"/>
</dbReference>
<dbReference type="InterPro" id="IPR011009">
    <property type="entry name" value="Kinase-like_dom_sf"/>
</dbReference>
<dbReference type="InterPro" id="IPR013098">
    <property type="entry name" value="Ig_I-set"/>
</dbReference>
<keyword evidence="2" id="KW-0677">Repeat</keyword>
<feature type="domain" description="Fibronectin type-III" evidence="7">
    <location>
        <begin position="239"/>
        <end position="337"/>
    </location>
</feature>